<dbReference type="PROSITE" id="PS00211">
    <property type="entry name" value="ABC_TRANSPORTER_1"/>
    <property type="match status" value="1"/>
</dbReference>
<keyword evidence="4 6" id="KW-0067">ATP-binding</keyword>
<evidence type="ECO:0000256" key="4">
    <source>
        <dbReference type="ARBA" id="ARBA00022840"/>
    </source>
</evidence>
<dbReference type="CDD" id="cd03219">
    <property type="entry name" value="ABC_Mj1267_LivG_branched"/>
    <property type="match status" value="1"/>
</dbReference>
<dbReference type="Pfam" id="PF12399">
    <property type="entry name" value="BCA_ABC_TP_C"/>
    <property type="match status" value="1"/>
</dbReference>
<comment type="caution">
    <text evidence="6">The sequence shown here is derived from an EMBL/GenBank/DDBJ whole genome shotgun (WGS) entry which is preliminary data.</text>
</comment>
<evidence type="ECO:0000313" key="7">
    <source>
        <dbReference type="Proteomes" id="UP001597308"/>
    </source>
</evidence>
<reference evidence="7" key="1">
    <citation type="journal article" date="2019" name="Int. J. Syst. Evol. Microbiol.">
        <title>The Global Catalogue of Microorganisms (GCM) 10K type strain sequencing project: providing services to taxonomists for standard genome sequencing and annotation.</title>
        <authorList>
            <consortium name="The Broad Institute Genomics Platform"/>
            <consortium name="The Broad Institute Genome Sequencing Center for Infectious Disease"/>
            <person name="Wu L."/>
            <person name="Ma J."/>
        </authorList>
    </citation>
    <scope>NUCLEOTIDE SEQUENCE [LARGE SCALE GENOMIC DNA]</scope>
    <source>
        <strain evidence="7">KCTC 23707</strain>
    </source>
</reference>
<protein>
    <submittedName>
        <fullName evidence="6">ABC transporter ATP-binding protein</fullName>
    </submittedName>
</protein>
<organism evidence="6 7">
    <name type="scientific">Methylopila henanensis</name>
    <dbReference type="NCBI Taxonomy" id="873516"/>
    <lineage>
        <taxon>Bacteria</taxon>
        <taxon>Pseudomonadati</taxon>
        <taxon>Pseudomonadota</taxon>
        <taxon>Alphaproteobacteria</taxon>
        <taxon>Hyphomicrobiales</taxon>
        <taxon>Methylopilaceae</taxon>
        <taxon>Methylopila</taxon>
    </lineage>
</organism>
<dbReference type="Pfam" id="PF00005">
    <property type="entry name" value="ABC_tran"/>
    <property type="match status" value="1"/>
</dbReference>
<dbReference type="InterPro" id="IPR051120">
    <property type="entry name" value="ABC_AA/LPS_Transport"/>
</dbReference>
<dbReference type="PANTHER" id="PTHR45772:SF7">
    <property type="entry name" value="AMINO ACID ABC TRANSPORTER ATP-BINDING PROTEIN"/>
    <property type="match status" value="1"/>
</dbReference>
<dbReference type="EMBL" id="JBHUER010000005">
    <property type="protein sequence ID" value="MFD1703096.1"/>
    <property type="molecule type" value="Genomic_DNA"/>
</dbReference>
<sequence length="253" mass="27168">MPPVMEISGLTKSFGGLVAVNGVDLVLPGGELHAIIGPNGAGKTTFFNLISGFLRADKGSVRFLGHDIAGLPTHRISRLGMARTLQVKSVFNGLSVYENVWIAAQSRSRFLNPFRPAHSYAATARKVDEVMERAGVARHRDALAGNLSYGDQALLEIAIALATEPRLLLLDEPVAGMSPEETDRTVATVRELSKTVDVVLIEHDMEVVFDIADTITVMNQGAVLRQGTPAEIAADPRVQDVYLGVPEDEDAEG</sequence>
<dbReference type="InterPro" id="IPR032823">
    <property type="entry name" value="BCA_ABC_TP_C"/>
</dbReference>
<evidence type="ECO:0000256" key="3">
    <source>
        <dbReference type="ARBA" id="ARBA00022741"/>
    </source>
</evidence>
<name>A0ABW4K6G2_9HYPH</name>
<dbReference type="Gene3D" id="3.40.50.300">
    <property type="entry name" value="P-loop containing nucleotide triphosphate hydrolases"/>
    <property type="match status" value="1"/>
</dbReference>
<evidence type="ECO:0000256" key="1">
    <source>
        <dbReference type="ARBA" id="ARBA00005417"/>
    </source>
</evidence>
<dbReference type="SMART" id="SM00382">
    <property type="entry name" value="AAA"/>
    <property type="match status" value="1"/>
</dbReference>
<dbReference type="SUPFAM" id="SSF52540">
    <property type="entry name" value="P-loop containing nucleoside triphosphate hydrolases"/>
    <property type="match status" value="1"/>
</dbReference>
<proteinExistence type="inferred from homology"/>
<evidence type="ECO:0000313" key="6">
    <source>
        <dbReference type="EMBL" id="MFD1703096.1"/>
    </source>
</evidence>
<keyword evidence="2" id="KW-0813">Transport</keyword>
<evidence type="ECO:0000259" key="5">
    <source>
        <dbReference type="PROSITE" id="PS50893"/>
    </source>
</evidence>
<gene>
    <name evidence="6" type="ORF">ACFSCV_08770</name>
</gene>
<dbReference type="Proteomes" id="UP001597308">
    <property type="component" value="Unassembled WGS sequence"/>
</dbReference>
<dbReference type="RefSeq" id="WP_378798994.1">
    <property type="nucleotide sequence ID" value="NZ_JBHUER010000005.1"/>
</dbReference>
<comment type="similarity">
    <text evidence="1">Belongs to the ABC transporter superfamily.</text>
</comment>
<dbReference type="PANTHER" id="PTHR45772">
    <property type="entry name" value="CONSERVED COMPONENT OF ABC TRANSPORTER FOR NATURAL AMINO ACIDS-RELATED"/>
    <property type="match status" value="1"/>
</dbReference>
<dbReference type="PROSITE" id="PS50893">
    <property type="entry name" value="ABC_TRANSPORTER_2"/>
    <property type="match status" value="1"/>
</dbReference>
<dbReference type="InterPro" id="IPR027417">
    <property type="entry name" value="P-loop_NTPase"/>
</dbReference>
<dbReference type="InterPro" id="IPR003439">
    <property type="entry name" value="ABC_transporter-like_ATP-bd"/>
</dbReference>
<dbReference type="GO" id="GO:0005524">
    <property type="term" value="F:ATP binding"/>
    <property type="evidence" value="ECO:0007669"/>
    <property type="project" value="UniProtKB-KW"/>
</dbReference>
<dbReference type="InterPro" id="IPR003593">
    <property type="entry name" value="AAA+_ATPase"/>
</dbReference>
<feature type="domain" description="ABC transporter" evidence="5">
    <location>
        <begin position="5"/>
        <end position="245"/>
    </location>
</feature>
<dbReference type="InterPro" id="IPR017871">
    <property type="entry name" value="ABC_transporter-like_CS"/>
</dbReference>
<keyword evidence="3" id="KW-0547">Nucleotide-binding</keyword>
<accession>A0ABW4K6G2</accession>
<evidence type="ECO:0000256" key="2">
    <source>
        <dbReference type="ARBA" id="ARBA00022448"/>
    </source>
</evidence>
<keyword evidence="7" id="KW-1185">Reference proteome</keyword>